<feature type="domain" description="Rhodopsin" evidence="8">
    <location>
        <begin position="27"/>
        <end position="244"/>
    </location>
</feature>
<proteinExistence type="inferred from homology"/>
<feature type="transmembrane region" description="Helical" evidence="7">
    <location>
        <begin position="161"/>
        <end position="182"/>
    </location>
</feature>
<dbReference type="InterPro" id="IPR049326">
    <property type="entry name" value="Rhodopsin_dom_fungi"/>
</dbReference>
<dbReference type="EMBL" id="MU004305">
    <property type="protein sequence ID" value="KAF2659623.1"/>
    <property type="molecule type" value="Genomic_DNA"/>
</dbReference>
<feature type="transmembrane region" description="Helical" evidence="7">
    <location>
        <begin position="189"/>
        <end position="211"/>
    </location>
</feature>
<sequence>MATEVSALTVESWTFFALGISLVVSRVILRIITLGSFSRLQLDDWIMIFTIVPFTGIIACANRSFSNWNTALGLKLRFALEEFQIITLWSVKACLLILYRRIFPSVLSKRQRQFLGWTAGYCLLTFLIVQVVFPLWCLPITSYFDPVSSNLQCTTYRNHNLVTWIFDLTTTLLIFILVIPFIRTPRKLLLSVLFLLGLIVLTTGIVSRYYILTTPKLPTYLPWYTAEASTSLVFANLPFLSSLVTSSPSNRTRRQRFSSVVSLPPWPRLAVQECSPNPRRFQRLDSTATTASTASRSATEHDFDDAWSDAGIQPSTPPTPIHTLRPTDPPLELEIFWSSRRPSTRDDVEKGPLDLR</sequence>
<evidence type="ECO:0000256" key="2">
    <source>
        <dbReference type="ARBA" id="ARBA00022692"/>
    </source>
</evidence>
<organism evidence="9 10">
    <name type="scientific">Lophiostoma macrostomum CBS 122681</name>
    <dbReference type="NCBI Taxonomy" id="1314788"/>
    <lineage>
        <taxon>Eukaryota</taxon>
        <taxon>Fungi</taxon>
        <taxon>Dikarya</taxon>
        <taxon>Ascomycota</taxon>
        <taxon>Pezizomycotina</taxon>
        <taxon>Dothideomycetes</taxon>
        <taxon>Pleosporomycetidae</taxon>
        <taxon>Pleosporales</taxon>
        <taxon>Lophiostomataceae</taxon>
        <taxon>Lophiostoma</taxon>
    </lineage>
</organism>
<feature type="transmembrane region" description="Helical" evidence="7">
    <location>
        <begin position="223"/>
        <end position="244"/>
    </location>
</feature>
<dbReference type="GO" id="GO:0016020">
    <property type="term" value="C:membrane"/>
    <property type="evidence" value="ECO:0007669"/>
    <property type="project" value="UniProtKB-SubCell"/>
</dbReference>
<feature type="compositionally biased region" description="Basic and acidic residues" evidence="6">
    <location>
        <begin position="343"/>
        <end position="356"/>
    </location>
</feature>
<dbReference type="PANTHER" id="PTHR33048:SF110">
    <property type="entry name" value="UBID FAMILY DECARBOXYLASE"/>
    <property type="match status" value="1"/>
</dbReference>
<dbReference type="PANTHER" id="PTHR33048">
    <property type="entry name" value="PTH11-LIKE INTEGRAL MEMBRANE PROTEIN (AFU_ORTHOLOGUE AFUA_5G11245)"/>
    <property type="match status" value="1"/>
</dbReference>
<feature type="region of interest" description="Disordered" evidence="6">
    <location>
        <begin position="280"/>
        <end position="356"/>
    </location>
</feature>
<accession>A0A6A6TKZ7</accession>
<protein>
    <recommendedName>
        <fullName evidence="8">Rhodopsin domain-containing protein</fullName>
    </recommendedName>
</protein>
<keyword evidence="2 7" id="KW-0812">Transmembrane</keyword>
<evidence type="ECO:0000256" key="3">
    <source>
        <dbReference type="ARBA" id="ARBA00022989"/>
    </source>
</evidence>
<feature type="transmembrane region" description="Helical" evidence="7">
    <location>
        <begin position="45"/>
        <end position="65"/>
    </location>
</feature>
<dbReference type="Pfam" id="PF20684">
    <property type="entry name" value="Fung_rhodopsin"/>
    <property type="match status" value="1"/>
</dbReference>
<reference evidence="9" key="1">
    <citation type="journal article" date="2020" name="Stud. Mycol.">
        <title>101 Dothideomycetes genomes: a test case for predicting lifestyles and emergence of pathogens.</title>
        <authorList>
            <person name="Haridas S."/>
            <person name="Albert R."/>
            <person name="Binder M."/>
            <person name="Bloem J."/>
            <person name="Labutti K."/>
            <person name="Salamov A."/>
            <person name="Andreopoulos B."/>
            <person name="Baker S."/>
            <person name="Barry K."/>
            <person name="Bills G."/>
            <person name="Bluhm B."/>
            <person name="Cannon C."/>
            <person name="Castanera R."/>
            <person name="Culley D."/>
            <person name="Daum C."/>
            <person name="Ezra D."/>
            <person name="Gonzalez J."/>
            <person name="Henrissat B."/>
            <person name="Kuo A."/>
            <person name="Liang C."/>
            <person name="Lipzen A."/>
            <person name="Lutzoni F."/>
            <person name="Magnuson J."/>
            <person name="Mondo S."/>
            <person name="Nolan M."/>
            <person name="Ohm R."/>
            <person name="Pangilinan J."/>
            <person name="Park H.-J."/>
            <person name="Ramirez L."/>
            <person name="Alfaro M."/>
            <person name="Sun H."/>
            <person name="Tritt A."/>
            <person name="Yoshinaga Y."/>
            <person name="Zwiers L.-H."/>
            <person name="Turgeon B."/>
            <person name="Goodwin S."/>
            <person name="Spatafora J."/>
            <person name="Crous P."/>
            <person name="Grigoriev I."/>
        </authorList>
    </citation>
    <scope>NUCLEOTIDE SEQUENCE</scope>
    <source>
        <strain evidence="9">CBS 122681</strain>
    </source>
</reference>
<dbReference type="OrthoDB" id="3903189at2759"/>
<evidence type="ECO:0000256" key="1">
    <source>
        <dbReference type="ARBA" id="ARBA00004141"/>
    </source>
</evidence>
<feature type="transmembrane region" description="Helical" evidence="7">
    <location>
        <begin position="12"/>
        <end position="33"/>
    </location>
</feature>
<keyword evidence="3 7" id="KW-1133">Transmembrane helix</keyword>
<comment type="similarity">
    <text evidence="5">Belongs to the SAT4 family.</text>
</comment>
<keyword evidence="4 7" id="KW-0472">Membrane</keyword>
<evidence type="ECO:0000313" key="10">
    <source>
        <dbReference type="Proteomes" id="UP000799324"/>
    </source>
</evidence>
<gene>
    <name evidence="9" type="ORF">K491DRAFT_590669</name>
</gene>
<evidence type="ECO:0000256" key="7">
    <source>
        <dbReference type="SAM" id="Phobius"/>
    </source>
</evidence>
<feature type="compositionally biased region" description="Low complexity" evidence="6">
    <location>
        <begin position="286"/>
        <end position="297"/>
    </location>
</feature>
<comment type="subcellular location">
    <subcellularLocation>
        <location evidence="1">Membrane</location>
        <topology evidence="1">Multi-pass membrane protein</topology>
    </subcellularLocation>
</comment>
<evidence type="ECO:0000313" key="9">
    <source>
        <dbReference type="EMBL" id="KAF2659623.1"/>
    </source>
</evidence>
<evidence type="ECO:0000256" key="5">
    <source>
        <dbReference type="ARBA" id="ARBA00038359"/>
    </source>
</evidence>
<evidence type="ECO:0000259" key="8">
    <source>
        <dbReference type="Pfam" id="PF20684"/>
    </source>
</evidence>
<dbReference type="InterPro" id="IPR052337">
    <property type="entry name" value="SAT4-like"/>
</dbReference>
<keyword evidence="10" id="KW-1185">Reference proteome</keyword>
<dbReference type="Proteomes" id="UP000799324">
    <property type="component" value="Unassembled WGS sequence"/>
</dbReference>
<evidence type="ECO:0000256" key="4">
    <source>
        <dbReference type="ARBA" id="ARBA00023136"/>
    </source>
</evidence>
<dbReference type="AlphaFoldDB" id="A0A6A6TKZ7"/>
<evidence type="ECO:0000256" key="6">
    <source>
        <dbReference type="SAM" id="MobiDB-lite"/>
    </source>
</evidence>
<feature type="transmembrane region" description="Helical" evidence="7">
    <location>
        <begin position="114"/>
        <end position="141"/>
    </location>
</feature>
<name>A0A6A6TKZ7_9PLEO</name>